<sequence length="87" mass="9806">MADFLLAKCSTKVLLFFMWKRRVHAVVAFSYWSLTIGCSGRSLIIFLDSLFKEVNILKNIAVLTAVGNAWSICTLITNLTTCLMEEL</sequence>
<comment type="caution">
    <text evidence="2">The sequence shown here is derived from an EMBL/GenBank/DDBJ whole genome shotgun (WGS) entry which is preliminary data.</text>
</comment>
<evidence type="ECO:0000313" key="3">
    <source>
        <dbReference type="Proteomes" id="UP000054826"/>
    </source>
</evidence>
<dbReference type="AlphaFoldDB" id="A0A0V1JCP4"/>
<keyword evidence="1" id="KW-0812">Transmembrane</keyword>
<name>A0A0V1JCP4_TRIPS</name>
<evidence type="ECO:0000256" key="1">
    <source>
        <dbReference type="SAM" id="Phobius"/>
    </source>
</evidence>
<keyword evidence="1" id="KW-1133">Transmembrane helix</keyword>
<proteinExistence type="predicted"/>
<feature type="transmembrane region" description="Helical" evidence="1">
    <location>
        <begin position="59"/>
        <end position="79"/>
    </location>
</feature>
<accession>A0A0V1JCP4</accession>
<gene>
    <name evidence="2" type="ORF">T4C_10455</name>
</gene>
<organism evidence="2 3">
    <name type="scientific">Trichinella pseudospiralis</name>
    <name type="common">Parasitic roundworm</name>
    <dbReference type="NCBI Taxonomy" id="6337"/>
    <lineage>
        <taxon>Eukaryota</taxon>
        <taxon>Metazoa</taxon>
        <taxon>Ecdysozoa</taxon>
        <taxon>Nematoda</taxon>
        <taxon>Enoplea</taxon>
        <taxon>Dorylaimia</taxon>
        <taxon>Trichinellida</taxon>
        <taxon>Trichinellidae</taxon>
        <taxon>Trichinella</taxon>
    </lineage>
</organism>
<keyword evidence="1" id="KW-0472">Membrane</keyword>
<feature type="transmembrane region" description="Helical" evidence="1">
    <location>
        <begin position="23"/>
        <end position="47"/>
    </location>
</feature>
<dbReference type="EMBL" id="JYDV01000109">
    <property type="protein sequence ID" value="KRZ32637.1"/>
    <property type="molecule type" value="Genomic_DNA"/>
</dbReference>
<protein>
    <submittedName>
        <fullName evidence="2">Uncharacterized protein</fullName>
    </submittedName>
</protein>
<reference evidence="2 3" key="1">
    <citation type="submission" date="2015-01" db="EMBL/GenBank/DDBJ databases">
        <title>Evolution of Trichinella species and genotypes.</title>
        <authorList>
            <person name="Korhonen P.K."/>
            <person name="Edoardo P."/>
            <person name="Giuseppe L.R."/>
            <person name="Gasser R.B."/>
        </authorList>
    </citation>
    <scope>NUCLEOTIDE SEQUENCE [LARGE SCALE GENOMIC DNA]</scope>
    <source>
        <strain evidence="2">ISS176</strain>
    </source>
</reference>
<evidence type="ECO:0000313" key="2">
    <source>
        <dbReference type="EMBL" id="KRZ32637.1"/>
    </source>
</evidence>
<dbReference type="Proteomes" id="UP000054826">
    <property type="component" value="Unassembled WGS sequence"/>
</dbReference>